<dbReference type="EMBL" id="JASEJX010000012">
    <property type="protein sequence ID" value="KAK4520004.1"/>
    <property type="molecule type" value="Genomic_DNA"/>
</dbReference>
<name>A0AAN7DNV0_9FUNG</name>
<proteinExistence type="predicted"/>
<reference evidence="1 2" key="1">
    <citation type="submission" date="2022-11" db="EMBL/GenBank/DDBJ databases">
        <title>Mucor velutinosus strain NIH1002 WGS.</title>
        <authorList>
            <person name="Subramanian P."/>
            <person name="Mullikin J.C."/>
            <person name="Segre J.A."/>
            <person name="Zelazny A.M."/>
        </authorList>
    </citation>
    <scope>NUCLEOTIDE SEQUENCE [LARGE SCALE GENOMIC DNA]</scope>
    <source>
        <strain evidence="1 2">NIH1002</strain>
    </source>
</reference>
<dbReference type="RefSeq" id="XP_064686670.1">
    <property type="nucleotide sequence ID" value="XM_064829468.1"/>
</dbReference>
<evidence type="ECO:0000313" key="2">
    <source>
        <dbReference type="Proteomes" id="UP001304243"/>
    </source>
</evidence>
<dbReference type="GeneID" id="89953934"/>
<accession>A0AAN7DNV0</accession>
<sequence length="103" mass="11697">MSFSIRISRETEPSFCTNCYTSFDSARALRNHRRNCRAPILNEDQDVEMEEQPPLHDDDAMSDIEEMIPAADDADYDCADFEQTPGAADLLPIVDNNGKELQR</sequence>
<organism evidence="1 2">
    <name type="scientific">Mucor velutinosus</name>
    <dbReference type="NCBI Taxonomy" id="708070"/>
    <lineage>
        <taxon>Eukaryota</taxon>
        <taxon>Fungi</taxon>
        <taxon>Fungi incertae sedis</taxon>
        <taxon>Mucoromycota</taxon>
        <taxon>Mucoromycotina</taxon>
        <taxon>Mucoromycetes</taxon>
        <taxon>Mucorales</taxon>
        <taxon>Mucorineae</taxon>
        <taxon>Mucoraceae</taxon>
        <taxon>Mucor</taxon>
    </lineage>
</organism>
<evidence type="ECO:0008006" key="3">
    <source>
        <dbReference type="Google" id="ProtNLM"/>
    </source>
</evidence>
<evidence type="ECO:0000313" key="1">
    <source>
        <dbReference type="EMBL" id="KAK4520004.1"/>
    </source>
</evidence>
<gene>
    <name evidence="1" type="ORF">ATC70_010248</name>
</gene>
<dbReference type="Proteomes" id="UP001304243">
    <property type="component" value="Unassembled WGS sequence"/>
</dbReference>
<protein>
    <recommendedName>
        <fullName evidence="3">C2H2-type domain-containing protein</fullName>
    </recommendedName>
</protein>
<dbReference type="AlphaFoldDB" id="A0AAN7DNV0"/>
<keyword evidence="2" id="KW-1185">Reference proteome</keyword>
<comment type="caution">
    <text evidence="1">The sequence shown here is derived from an EMBL/GenBank/DDBJ whole genome shotgun (WGS) entry which is preliminary data.</text>
</comment>